<dbReference type="Proteomes" id="UP000253606">
    <property type="component" value="Chromosome"/>
</dbReference>
<protein>
    <submittedName>
        <fullName evidence="1">Uncharacterized protein</fullName>
    </submittedName>
</protein>
<accession>A0A2Z5GA77</accession>
<organism evidence="1 2">
    <name type="scientific">Acidisarcina polymorpha</name>
    <dbReference type="NCBI Taxonomy" id="2211140"/>
    <lineage>
        <taxon>Bacteria</taxon>
        <taxon>Pseudomonadati</taxon>
        <taxon>Acidobacteriota</taxon>
        <taxon>Terriglobia</taxon>
        <taxon>Terriglobales</taxon>
        <taxon>Acidobacteriaceae</taxon>
        <taxon>Acidisarcina</taxon>
    </lineage>
</organism>
<gene>
    <name evidence="1" type="ORF">ACPOL_6608</name>
</gene>
<name>A0A2Z5GA77_9BACT</name>
<proteinExistence type="predicted"/>
<sequence>MRTASPDFECIYSANALLSLQKRITATPEMMYLVAYFHQGKPRPGG</sequence>
<evidence type="ECO:0000313" key="1">
    <source>
        <dbReference type="EMBL" id="AXC15820.1"/>
    </source>
</evidence>
<reference evidence="1 2" key="1">
    <citation type="journal article" date="2018" name="Front. Microbiol.">
        <title>Hydrolytic Capabilities as a Key to Environmental Success: Chitinolytic and Cellulolytic Acidobacteria From Acidic Sub-arctic Soils and Boreal Peatlands.</title>
        <authorList>
            <person name="Belova S.E."/>
            <person name="Ravin N.V."/>
            <person name="Pankratov T.A."/>
            <person name="Rakitin A.L."/>
            <person name="Ivanova A.A."/>
            <person name="Beletsky A.V."/>
            <person name="Mardanov A.V."/>
            <person name="Sinninghe Damste J.S."/>
            <person name="Dedysh S.N."/>
        </authorList>
    </citation>
    <scope>NUCLEOTIDE SEQUENCE [LARGE SCALE GENOMIC DNA]</scope>
    <source>
        <strain evidence="1 2">SBC82</strain>
    </source>
</reference>
<dbReference type="KEGG" id="abas:ACPOL_6608"/>
<dbReference type="EMBL" id="CP030840">
    <property type="protein sequence ID" value="AXC15820.1"/>
    <property type="molecule type" value="Genomic_DNA"/>
</dbReference>
<dbReference type="AlphaFoldDB" id="A0A2Z5GA77"/>
<keyword evidence="2" id="KW-1185">Reference proteome</keyword>
<evidence type="ECO:0000313" key="2">
    <source>
        <dbReference type="Proteomes" id="UP000253606"/>
    </source>
</evidence>